<comment type="subcellular location">
    <subcellularLocation>
        <location evidence="1">Membrane</location>
    </subcellularLocation>
</comment>
<reference evidence="9 10" key="1">
    <citation type="journal article" date="2017" name="Int. J. Syst. Evol. Microbiol.">
        <title>Photobacterium alginatilyticum sp. nov., a marine bacterium isolated from bottom seawater.</title>
        <authorList>
            <person name="Wang X."/>
            <person name="Wang Y."/>
            <person name="Yang X."/>
            <person name="Sun H."/>
            <person name="Li B."/>
            <person name="Zhang X.H."/>
        </authorList>
    </citation>
    <scope>NUCLEOTIDE SEQUENCE [LARGE SCALE GENOMIC DNA]</scope>
    <source>
        <strain evidence="9 10">P03D4</strain>
    </source>
</reference>
<evidence type="ECO:0000313" key="9">
    <source>
        <dbReference type="EMBL" id="NBI53908.1"/>
    </source>
</evidence>
<dbReference type="SMART" id="SM00283">
    <property type="entry name" value="MA"/>
    <property type="match status" value="1"/>
</dbReference>
<evidence type="ECO:0000256" key="3">
    <source>
        <dbReference type="ARBA" id="ARBA00029447"/>
    </source>
</evidence>
<dbReference type="Pfam" id="PF00015">
    <property type="entry name" value="MCPsignal"/>
    <property type="match status" value="1"/>
</dbReference>
<name>A0ABW9YJI2_9GAMM</name>
<dbReference type="PANTHER" id="PTHR32089:SF112">
    <property type="entry name" value="LYSOZYME-LIKE PROTEIN-RELATED"/>
    <property type="match status" value="1"/>
</dbReference>
<dbReference type="InterPro" id="IPR013587">
    <property type="entry name" value="Nitrate/nitrite_sensing"/>
</dbReference>
<evidence type="ECO:0000259" key="6">
    <source>
        <dbReference type="PROSITE" id="PS50111"/>
    </source>
</evidence>
<dbReference type="Pfam" id="PF00672">
    <property type="entry name" value="HAMP"/>
    <property type="match status" value="1"/>
</dbReference>
<keyword evidence="5" id="KW-0812">Transmembrane</keyword>
<comment type="caution">
    <text evidence="9">The sequence shown here is derived from an EMBL/GenBank/DDBJ whole genome shotgun (WGS) entry which is preliminary data.</text>
</comment>
<comment type="similarity">
    <text evidence="3">Belongs to the methyl-accepting chemotaxis (MCP) protein family.</text>
</comment>
<feature type="domain" description="HAMP" evidence="7">
    <location>
        <begin position="327"/>
        <end position="379"/>
    </location>
</feature>
<evidence type="ECO:0000256" key="2">
    <source>
        <dbReference type="ARBA" id="ARBA00023224"/>
    </source>
</evidence>
<dbReference type="RefSeq" id="WP_160653055.1">
    <property type="nucleotide sequence ID" value="NZ_RSEJ01000015.1"/>
</dbReference>
<dbReference type="PROSITE" id="PS50906">
    <property type="entry name" value="NIT"/>
    <property type="match status" value="1"/>
</dbReference>
<dbReference type="CDD" id="cd06225">
    <property type="entry name" value="HAMP"/>
    <property type="match status" value="1"/>
</dbReference>
<evidence type="ECO:0000256" key="1">
    <source>
        <dbReference type="ARBA" id="ARBA00004370"/>
    </source>
</evidence>
<evidence type="ECO:0000259" key="8">
    <source>
        <dbReference type="PROSITE" id="PS50906"/>
    </source>
</evidence>
<dbReference type="PROSITE" id="PS50111">
    <property type="entry name" value="CHEMOTAXIS_TRANSDUC_2"/>
    <property type="match status" value="1"/>
</dbReference>
<dbReference type="InterPro" id="IPR003660">
    <property type="entry name" value="HAMP_dom"/>
</dbReference>
<dbReference type="SUPFAM" id="SSF58104">
    <property type="entry name" value="Methyl-accepting chemotaxis protein (MCP) signaling domain"/>
    <property type="match status" value="1"/>
</dbReference>
<dbReference type="InterPro" id="IPR010910">
    <property type="entry name" value="Nitrate/nitrite_sensing_bac"/>
</dbReference>
<dbReference type="PANTHER" id="PTHR32089">
    <property type="entry name" value="METHYL-ACCEPTING CHEMOTAXIS PROTEIN MCPB"/>
    <property type="match status" value="1"/>
</dbReference>
<dbReference type="Proteomes" id="UP000738517">
    <property type="component" value="Unassembled WGS sequence"/>
</dbReference>
<evidence type="ECO:0000256" key="4">
    <source>
        <dbReference type="PROSITE-ProRule" id="PRU00284"/>
    </source>
</evidence>
<feature type="transmembrane region" description="Helical" evidence="5">
    <location>
        <begin position="304"/>
        <end position="326"/>
    </location>
</feature>
<accession>A0ABW9YJI2</accession>
<feature type="domain" description="NIT" evidence="8">
    <location>
        <begin position="49"/>
        <end position="296"/>
    </location>
</feature>
<keyword evidence="5" id="KW-0472">Membrane</keyword>
<protein>
    <submittedName>
        <fullName evidence="9">HAMP domain-containing protein</fullName>
    </submittedName>
</protein>
<evidence type="ECO:0000259" key="7">
    <source>
        <dbReference type="PROSITE" id="PS50885"/>
    </source>
</evidence>
<organism evidence="9 10">
    <name type="scientific">Photobacterium alginatilyticum</name>
    <dbReference type="NCBI Taxonomy" id="1775171"/>
    <lineage>
        <taxon>Bacteria</taxon>
        <taxon>Pseudomonadati</taxon>
        <taxon>Pseudomonadota</taxon>
        <taxon>Gammaproteobacteria</taxon>
        <taxon>Vibrionales</taxon>
        <taxon>Vibrionaceae</taxon>
        <taxon>Photobacterium</taxon>
    </lineage>
</organism>
<keyword evidence="2 4" id="KW-0807">Transducer</keyword>
<evidence type="ECO:0000256" key="5">
    <source>
        <dbReference type="SAM" id="Phobius"/>
    </source>
</evidence>
<dbReference type="CDD" id="cd11386">
    <property type="entry name" value="MCP_signal"/>
    <property type="match status" value="1"/>
</dbReference>
<dbReference type="Pfam" id="PF08376">
    <property type="entry name" value="NIT"/>
    <property type="match status" value="1"/>
</dbReference>
<dbReference type="InterPro" id="IPR004089">
    <property type="entry name" value="MCPsignal_dom"/>
</dbReference>
<keyword evidence="5" id="KW-1133">Transmembrane helix</keyword>
<dbReference type="Gene3D" id="1.10.287.950">
    <property type="entry name" value="Methyl-accepting chemotaxis protein"/>
    <property type="match status" value="1"/>
</dbReference>
<keyword evidence="10" id="KW-1185">Reference proteome</keyword>
<gene>
    <name evidence="9" type="ORF">EIZ48_15130</name>
</gene>
<proteinExistence type="inferred from homology"/>
<feature type="domain" description="Methyl-accepting transducer" evidence="6">
    <location>
        <begin position="384"/>
        <end position="620"/>
    </location>
</feature>
<dbReference type="PROSITE" id="PS50885">
    <property type="entry name" value="HAMP"/>
    <property type="match status" value="1"/>
</dbReference>
<sequence>MQLSVKMKLMILIIPILVALILSTGTQILEARTLTTSANNISHLVKLSTYSSQLVHELQKERGYSAGFIGSNGKKFSSKLKPQQNTTDKYIKELQSYLYENEEEFRHFKSIWQQFQSIDSQLEHLKTIRLSVASLSIPASEAIDYYTNLNKQLISTLSNTVQTSEVAVISKSLQSYYDFLQGKERAGIERAVLGSTFSSGKFGDGMYRQFIELVSEQENYFADFKIYASDSQISEFEHISMQPVSKKVEGFRAKAFSNNLNQNASNWIQESTKRIDLLKGLEDVLTADILTLTNDIARSRTRTLWLYLLVTFALATGVSILSYKLITDLNKQVLSLTNTMKESASKNLTYQADIVANDELGAVANNLNHMLNEFTNAIHIISASSEQLATASEESSIAVKENAKNLKDQQTDVLHVASAIEQMTASVQEVSQNISNTSEAANSANTLVNESSKLVDESTTLTQDVSTSIESVSRTINKLNASSQDITRVVDVIKSIADQTNLLALNAAIEAARAGEQGRGFAVVADEVRTLAQRTQDSTQEIEEMIATFQQDSESTFSQMSEAKGRVDSSVDKANEVRSALSSVVEAINAIRDMAAQIAAAAEEQAAVSAEIASKAQGISNSAEMTAVGGSQIATAAQEQTQLAVKLQNLAHQFTIR</sequence>
<dbReference type="EMBL" id="RSEJ01000015">
    <property type="protein sequence ID" value="NBI53908.1"/>
    <property type="molecule type" value="Genomic_DNA"/>
</dbReference>
<evidence type="ECO:0000313" key="10">
    <source>
        <dbReference type="Proteomes" id="UP000738517"/>
    </source>
</evidence>